<evidence type="ECO:0000256" key="2">
    <source>
        <dbReference type="ARBA" id="ARBA00006622"/>
    </source>
</evidence>
<dbReference type="GO" id="GO:0017172">
    <property type="term" value="F:cysteine dioxygenase activity"/>
    <property type="evidence" value="ECO:0007669"/>
    <property type="project" value="UniProtKB-UniRule"/>
</dbReference>
<protein>
    <recommendedName>
        <fullName evidence="3 11">Cysteine dioxygenase</fullName>
        <ecNumber evidence="3 11">1.13.11.20</ecNumber>
    </recommendedName>
</protein>
<comment type="caution">
    <text evidence="12">The sequence shown here is derived from an EMBL/GenBank/DDBJ whole genome shotgun (WGS) entry which is preliminary data.</text>
</comment>
<keyword evidence="4 10" id="KW-0479">Metal-binding</keyword>
<dbReference type="EC" id="1.13.11.20" evidence="3 11"/>
<proteinExistence type="inferred from homology"/>
<evidence type="ECO:0000313" key="13">
    <source>
        <dbReference type="Proteomes" id="UP000549394"/>
    </source>
</evidence>
<dbReference type="GO" id="GO:0008198">
    <property type="term" value="F:ferrous iron binding"/>
    <property type="evidence" value="ECO:0007669"/>
    <property type="project" value="TreeGrafter"/>
</dbReference>
<gene>
    <name evidence="12" type="ORF">DGYR_LOCUS12578</name>
</gene>
<keyword evidence="13" id="KW-1185">Reference proteome</keyword>
<dbReference type="PANTHER" id="PTHR12918">
    <property type="entry name" value="CYSTEINE DIOXYGENASE"/>
    <property type="match status" value="1"/>
</dbReference>
<evidence type="ECO:0000313" key="12">
    <source>
        <dbReference type="EMBL" id="CAD5125146.1"/>
    </source>
</evidence>
<reference evidence="12 13" key="1">
    <citation type="submission" date="2020-08" db="EMBL/GenBank/DDBJ databases">
        <authorList>
            <person name="Hejnol A."/>
        </authorList>
    </citation>
    <scope>NUCLEOTIDE SEQUENCE [LARGE SCALE GENOMIC DNA]</scope>
</reference>
<evidence type="ECO:0000256" key="1">
    <source>
        <dbReference type="ARBA" id="ARBA00004759"/>
    </source>
</evidence>
<dbReference type="UniPathway" id="UPA00012">
    <property type="reaction ID" value="UER00537"/>
</dbReference>
<keyword evidence="5 9" id="KW-0883">Thioether bond</keyword>
<comment type="catalytic activity">
    <reaction evidence="11">
        <text>L-cysteine + O2 = 3-sulfino-L-alanine + H(+)</text>
        <dbReference type="Rhea" id="RHEA:20441"/>
        <dbReference type="ChEBI" id="CHEBI:15378"/>
        <dbReference type="ChEBI" id="CHEBI:15379"/>
        <dbReference type="ChEBI" id="CHEBI:35235"/>
        <dbReference type="ChEBI" id="CHEBI:61085"/>
        <dbReference type="EC" id="1.13.11.20"/>
    </reaction>
</comment>
<dbReference type="CDD" id="cd10548">
    <property type="entry name" value="cupin_CDO"/>
    <property type="match status" value="1"/>
</dbReference>
<comment type="similarity">
    <text evidence="2 11">Belongs to the cysteine dioxygenase family.</text>
</comment>
<dbReference type="InterPro" id="IPR014710">
    <property type="entry name" value="RmlC-like_jellyroll"/>
</dbReference>
<evidence type="ECO:0000256" key="5">
    <source>
        <dbReference type="ARBA" id="ARBA00022784"/>
    </source>
</evidence>
<dbReference type="Pfam" id="PF05995">
    <property type="entry name" value="CDO_I"/>
    <property type="match status" value="2"/>
</dbReference>
<evidence type="ECO:0000256" key="8">
    <source>
        <dbReference type="ARBA" id="ARBA00023004"/>
    </source>
</evidence>
<evidence type="ECO:0000256" key="6">
    <source>
        <dbReference type="ARBA" id="ARBA00022964"/>
    </source>
</evidence>
<accession>A0A7I8WAM0</accession>
<comment type="cofactor">
    <cofactor evidence="11">
        <name>Fe cation</name>
        <dbReference type="ChEBI" id="CHEBI:24875"/>
    </cofactor>
    <text evidence="11">Binds 1 Fe cation per subunit.</text>
</comment>
<feature type="binding site" evidence="10">
    <location>
        <position position="100"/>
    </location>
    <ligand>
        <name>Fe cation</name>
        <dbReference type="ChEBI" id="CHEBI:24875"/>
        <note>catalytic</note>
    </ligand>
</feature>
<dbReference type="GO" id="GO:0042412">
    <property type="term" value="P:taurine biosynthetic process"/>
    <property type="evidence" value="ECO:0007669"/>
    <property type="project" value="UniProtKB-UniRule"/>
</dbReference>
<evidence type="ECO:0000256" key="7">
    <source>
        <dbReference type="ARBA" id="ARBA00023002"/>
    </source>
</evidence>
<dbReference type="PANTHER" id="PTHR12918:SF1">
    <property type="entry name" value="CYSTEINE DIOXYGENASE TYPE 1"/>
    <property type="match status" value="1"/>
</dbReference>
<keyword evidence="8 10" id="KW-0408">Iron</keyword>
<dbReference type="Proteomes" id="UP000549394">
    <property type="component" value="Unassembled WGS sequence"/>
</dbReference>
<organism evidence="12 13">
    <name type="scientific">Dimorphilus gyrociliatus</name>
    <dbReference type="NCBI Taxonomy" id="2664684"/>
    <lineage>
        <taxon>Eukaryota</taxon>
        <taxon>Metazoa</taxon>
        <taxon>Spiralia</taxon>
        <taxon>Lophotrochozoa</taxon>
        <taxon>Annelida</taxon>
        <taxon>Polychaeta</taxon>
        <taxon>Polychaeta incertae sedis</taxon>
        <taxon>Dinophilidae</taxon>
        <taxon>Dimorphilus</taxon>
    </lineage>
</organism>
<dbReference type="GO" id="GO:0019448">
    <property type="term" value="P:L-cysteine catabolic process"/>
    <property type="evidence" value="ECO:0007669"/>
    <property type="project" value="TreeGrafter"/>
</dbReference>
<dbReference type="InterPro" id="IPR011051">
    <property type="entry name" value="RmlC_Cupin_sf"/>
</dbReference>
<dbReference type="AlphaFoldDB" id="A0A7I8WAM0"/>
<sequence length="250" mass="29118">MENVLTFNNYDSKYWDEKEIGEITTLDDMIRKLYDVFAEDTVNVEYVKAVLASYKSNPKDWKKYAKFDQHRYTRNLIDGGNGKFNLIALCWGEGHGSSIHDHRLMSIHEQQRNSITIMTCEYYAHESDAHCFVKILDGCLKETMYNWPEKEGEPMVERSSVTYEKDGVTYINDSMGLHRMENPSHSDTCVSLHLYIPAFEMCKTFDQRSGRQNKVKVTFWSKYGQRTKFSEQGCESNGSQLACYHQAENN</sequence>
<dbReference type="Gene3D" id="2.60.120.10">
    <property type="entry name" value="Jelly Rolls"/>
    <property type="match status" value="1"/>
</dbReference>
<feature type="binding site" evidence="10">
    <location>
        <position position="102"/>
    </location>
    <ligand>
        <name>Fe cation</name>
        <dbReference type="ChEBI" id="CHEBI:24875"/>
        <note>catalytic</note>
    </ligand>
</feature>
<evidence type="ECO:0000256" key="10">
    <source>
        <dbReference type="PIRSR" id="PIRSR610300-51"/>
    </source>
</evidence>
<evidence type="ECO:0000256" key="3">
    <source>
        <dbReference type="ARBA" id="ARBA00013133"/>
    </source>
</evidence>
<dbReference type="OrthoDB" id="543511at2759"/>
<dbReference type="SUPFAM" id="SSF51182">
    <property type="entry name" value="RmlC-like cupins"/>
    <property type="match status" value="1"/>
</dbReference>
<evidence type="ECO:0000256" key="11">
    <source>
        <dbReference type="RuleBase" id="RU366010"/>
    </source>
</evidence>
<name>A0A7I8WAM0_9ANNE</name>
<dbReference type="EMBL" id="CAJFCJ010000025">
    <property type="protein sequence ID" value="CAD5125146.1"/>
    <property type="molecule type" value="Genomic_DNA"/>
</dbReference>
<keyword evidence="6 11" id="KW-0223">Dioxygenase</keyword>
<evidence type="ECO:0000256" key="4">
    <source>
        <dbReference type="ARBA" id="ARBA00022723"/>
    </source>
</evidence>
<evidence type="ECO:0000256" key="9">
    <source>
        <dbReference type="PIRSR" id="PIRSR610300-50"/>
    </source>
</evidence>
<feature type="cross-link" description="3'-(S-cysteinyl)-tyrosine (Cys-Tyr)" evidence="9">
    <location>
        <begin position="131"/>
        <end position="195"/>
    </location>
</feature>
<comment type="pathway">
    <text evidence="1 11">Organosulfur biosynthesis; taurine biosynthesis; hypotaurine from L-cysteine: step 1/2.</text>
</comment>
<feature type="binding site" evidence="10">
    <location>
        <position position="178"/>
    </location>
    <ligand>
        <name>Fe cation</name>
        <dbReference type="ChEBI" id="CHEBI:24875"/>
        <note>catalytic</note>
    </ligand>
</feature>
<keyword evidence="7 11" id="KW-0560">Oxidoreductase</keyword>
<dbReference type="InterPro" id="IPR010300">
    <property type="entry name" value="CDO_1"/>
</dbReference>